<organism evidence="2 3">
    <name type="scientific">Candidatus Brocadia sinica JPN1</name>
    <dbReference type="NCBI Taxonomy" id="1197129"/>
    <lineage>
        <taxon>Bacteria</taxon>
        <taxon>Pseudomonadati</taxon>
        <taxon>Planctomycetota</taxon>
        <taxon>Candidatus Brocadiia</taxon>
        <taxon>Candidatus Brocadiales</taxon>
        <taxon>Candidatus Brocadiaceae</taxon>
        <taxon>Candidatus Brocadia</taxon>
    </lineage>
</organism>
<dbReference type="RefSeq" id="WP_052561292.1">
    <property type="nucleotide sequence ID" value="NZ_BAFN01000001.1"/>
</dbReference>
<sequence length="147" mass="16735">MAIKRSDLTIIQDTREKKPLVFHNAGVKIAKLETGDYSLEHFEDKVTIERKSLPDLLQSLSAERKRFMSEVQRMRDFEYAGLVVEASLADIYRGVWRNAISVESVVGSLQALSAKHGLHVLFACDRAIAALMVEGILYHFLRKQHDH</sequence>
<keyword evidence="3" id="KW-1185">Reference proteome</keyword>
<comment type="caution">
    <text evidence="2">The sequence shown here is derived from an EMBL/GenBank/DDBJ whole genome shotgun (WGS) entry which is preliminary data.</text>
</comment>
<feature type="domain" description="ERCC4" evidence="1">
    <location>
        <begin position="9"/>
        <end position="88"/>
    </location>
</feature>
<protein>
    <submittedName>
        <fullName evidence="2">ERCC4-type nuclease</fullName>
    </submittedName>
</protein>
<dbReference type="EMBL" id="BAFN01000001">
    <property type="protein sequence ID" value="GAN31563.1"/>
    <property type="molecule type" value="Genomic_DNA"/>
</dbReference>
<proteinExistence type="predicted"/>
<dbReference type="InterPro" id="IPR006166">
    <property type="entry name" value="ERCC4_domain"/>
</dbReference>
<evidence type="ECO:0000313" key="2">
    <source>
        <dbReference type="EMBL" id="GAN31563.1"/>
    </source>
</evidence>
<evidence type="ECO:0000259" key="1">
    <source>
        <dbReference type="SMART" id="SM00891"/>
    </source>
</evidence>
<dbReference type="InterPro" id="IPR011335">
    <property type="entry name" value="Restrct_endonuc-II-like"/>
</dbReference>
<name>A0ABQ0JS64_9BACT</name>
<gene>
    <name evidence="2" type="ORF">BROSI_A0064</name>
</gene>
<dbReference type="Gene3D" id="3.40.50.10130">
    <property type="match status" value="1"/>
</dbReference>
<dbReference type="SMART" id="SM00891">
    <property type="entry name" value="ERCC4"/>
    <property type="match status" value="1"/>
</dbReference>
<accession>A0ABQ0JS64</accession>
<dbReference type="SUPFAM" id="SSF52980">
    <property type="entry name" value="Restriction endonuclease-like"/>
    <property type="match status" value="1"/>
</dbReference>
<dbReference type="Pfam" id="PF02732">
    <property type="entry name" value="ERCC4"/>
    <property type="match status" value="1"/>
</dbReference>
<reference evidence="3" key="1">
    <citation type="journal article" date="2015" name="Genome Announc.">
        <title>Draft Genome Sequence of an Anaerobic Ammonium-Oxidizing Bacterium, "Candidatus Brocadia sinica".</title>
        <authorList>
            <person name="Oshiki M."/>
            <person name="Shinyako-Hata K."/>
            <person name="Satoh H."/>
            <person name="Okabe S."/>
        </authorList>
    </citation>
    <scope>NUCLEOTIDE SEQUENCE [LARGE SCALE GENOMIC DNA]</scope>
    <source>
        <strain evidence="3">JPN1</strain>
    </source>
</reference>
<dbReference type="Proteomes" id="UP000032309">
    <property type="component" value="Unassembled WGS sequence"/>
</dbReference>
<evidence type="ECO:0000313" key="3">
    <source>
        <dbReference type="Proteomes" id="UP000032309"/>
    </source>
</evidence>